<protein>
    <submittedName>
        <fullName evidence="3">Putative nucleotidyltransferase with HDIG domain</fullName>
    </submittedName>
</protein>
<dbReference type="InterPro" id="IPR037522">
    <property type="entry name" value="HD_GYP_dom"/>
</dbReference>
<feature type="domain" description="HD-GYP" evidence="2">
    <location>
        <begin position="213"/>
        <end position="409"/>
    </location>
</feature>
<keyword evidence="3" id="KW-0808">Transferase</keyword>
<keyword evidence="4" id="KW-1185">Reference proteome</keyword>
<comment type="caution">
    <text evidence="3">The sequence shown here is derived from an EMBL/GenBank/DDBJ whole genome shotgun (WGS) entry which is preliminary data.</text>
</comment>
<accession>A0A4R2N5Z3</accession>
<feature type="domain" description="HD" evidence="1">
    <location>
        <begin position="235"/>
        <end position="357"/>
    </location>
</feature>
<dbReference type="SUPFAM" id="SSF109604">
    <property type="entry name" value="HD-domain/PDEase-like"/>
    <property type="match status" value="2"/>
</dbReference>
<dbReference type="PANTHER" id="PTHR43155:SF1">
    <property type="entry name" value="3'3'-CGAMP-SPECIFIC PHOSPHODIESTERASE 1"/>
    <property type="match status" value="1"/>
</dbReference>
<dbReference type="AlphaFoldDB" id="A0A4R2N5Z3"/>
<evidence type="ECO:0000313" key="3">
    <source>
        <dbReference type="EMBL" id="TCP16304.1"/>
    </source>
</evidence>
<proteinExistence type="predicted"/>
<dbReference type="InterPro" id="IPR006675">
    <property type="entry name" value="HDIG_dom"/>
</dbReference>
<evidence type="ECO:0000259" key="2">
    <source>
        <dbReference type="PROSITE" id="PS51832"/>
    </source>
</evidence>
<dbReference type="RefSeq" id="WP_119012660.1">
    <property type="nucleotide sequence ID" value="NZ_QXNC01000008.1"/>
</dbReference>
<dbReference type="PROSITE" id="PS51831">
    <property type="entry name" value="HD"/>
    <property type="match status" value="1"/>
</dbReference>
<dbReference type="NCBIfam" id="TIGR00277">
    <property type="entry name" value="HDIG"/>
    <property type="match status" value="1"/>
</dbReference>
<reference evidence="3 4" key="1">
    <citation type="submission" date="2019-03" db="EMBL/GenBank/DDBJ databases">
        <title>Genomic Encyclopedia of Type Strains, Phase IV (KMG-IV): sequencing the most valuable type-strain genomes for metagenomic binning, comparative biology and taxonomic classification.</title>
        <authorList>
            <person name="Goeker M."/>
        </authorList>
    </citation>
    <scope>NUCLEOTIDE SEQUENCE [LARGE SCALE GENOMIC DNA]</scope>
    <source>
        <strain evidence="3 4">DSM 1837</strain>
    </source>
</reference>
<dbReference type="Proteomes" id="UP000295182">
    <property type="component" value="Unassembled WGS sequence"/>
</dbReference>
<dbReference type="Pfam" id="PF13487">
    <property type="entry name" value="HD_5"/>
    <property type="match status" value="1"/>
</dbReference>
<sequence length="414" mass="45590">MPLQAELHHVIYALSDALDLVGVDDLSHGKRVGVMAAECGRVLGLGLPEQHFLFELGMLHDIGVSSTRMHQHLLAEFDWVGSQEHAVDGCALLQSFAPLAAMALPIRYHHTPWSELKTLDLAPEVALQANLIYLVDRVDTLAAPYYASNAVLVHMAQIRTEIAQRSGCHFAPALVEAFLQASRTEAFWLLLEPRAIQQALQHQLAQATPLPAQGMQIRQAAALFARIVDAKSPFTARHSEGVACLARLLAQRMGVSADHCDKLEVAGLLHDLGKLRVPDEILEKPGVLEPDERQIIHTHSFETFQILRGIQGFEDIALWAAYHHEEPGGHGYPFHLDARTLPLEARILRVADIFQAMVQDRPYRAGLDAAQAMAFMHELAQAGRVEWPILEALEQDLDEAMAAAHSTLTDAATA</sequence>
<dbReference type="GO" id="GO:0016740">
    <property type="term" value="F:transferase activity"/>
    <property type="evidence" value="ECO:0007669"/>
    <property type="project" value="UniProtKB-KW"/>
</dbReference>
<dbReference type="InterPro" id="IPR006674">
    <property type="entry name" value="HD_domain"/>
</dbReference>
<dbReference type="PANTHER" id="PTHR43155">
    <property type="entry name" value="CYCLIC DI-GMP PHOSPHODIESTERASE PA4108-RELATED"/>
    <property type="match status" value="1"/>
</dbReference>
<dbReference type="PROSITE" id="PS51832">
    <property type="entry name" value="HD_GYP"/>
    <property type="match status" value="1"/>
</dbReference>
<dbReference type="EMBL" id="SLXH01000019">
    <property type="protein sequence ID" value="TCP16304.1"/>
    <property type="molecule type" value="Genomic_DNA"/>
</dbReference>
<dbReference type="InterPro" id="IPR003607">
    <property type="entry name" value="HD/PDEase_dom"/>
</dbReference>
<dbReference type="CDD" id="cd00077">
    <property type="entry name" value="HDc"/>
    <property type="match status" value="2"/>
</dbReference>
<gene>
    <name evidence="3" type="ORF">EV674_11951</name>
</gene>
<organism evidence="3 4">
    <name type="scientific">Simplicispira metamorpha</name>
    <dbReference type="NCBI Taxonomy" id="80881"/>
    <lineage>
        <taxon>Bacteria</taxon>
        <taxon>Pseudomonadati</taxon>
        <taxon>Pseudomonadota</taxon>
        <taxon>Betaproteobacteria</taxon>
        <taxon>Burkholderiales</taxon>
        <taxon>Comamonadaceae</taxon>
        <taxon>Simplicispira</taxon>
    </lineage>
</organism>
<dbReference type="SMART" id="SM00471">
    <property type="entry name" value="HDc"/>
    <property type="match status" value="2"/>
</dbReference>
<dbReference type="Gene3D" id="1.10.3210.10">
    <property type="entry name" value="Hypothetical protein af1432"/>
    <property type="match status" value="2"/>
</dbReference>
<evidence type="ECO:0000259" key="1">
    <source>
        <dbReference type="PROSITE" id="PS51831"/>
    </source>
</evidence>
<name>A0A4R2N5Z3_9BURK</name>
<evidence type="ECO:0000313" key="4">
    <source>
        <dbReference type="Proteomes" id="UP000295182"/>
    </source>
</evidence>
<dbReference type="OrthoDB" id="9780948at2"/>
<dbReference type="GO" id="GO:0008081">
    <property type="term" value="F:phosphoric diester hydrolase activity"/>
    <property type="evidence" value="ECO:0007669"/>
    <property type="project" value="UniProtKB-ARBA"/>
</dbReference>